<proteinExistence type="inferred from homology"/>
<dbReference type="Gene3D" id="1.25.40.10">
    <property type="entry name" value="Tetratricopeptide repeat domain"/>
    <property type="match status" value="1"/>
</dbReference>
<dbReference type="OrthoDB" id="28112at2759"/>
<dbReference type="Pfam" id="PF08640">
    <property type="entry name" value="U3_assoc_6"/>
    <property type="match status" value="1"/>
</dbReference>
<dbReference type="GO" id="GO:0032040">
    <property type="term" value="C:small-subunit processome"/>
    <property type="evidence" value="ECO:0007669"/>
    <property type="project" value="TreeGrafter"/>
</dbReference>
<organism evidence="7">
    <name type="scientific">Blumeria graminis f. sp. tritici 96224</name>
    <dbReference type="NCBI Taxonomy" id="1268274"/>
    <lineage>
        <taxon>Eukaryota</taxon>
        <taxon>Fungi</taxon>
        <taxon>Dikarya</taxon>
        <taxon>Ascomycota</taxon>
        <taxon>Pezizomycotina</taxon>
        <taxon>Leotiomycetes</taxon>
        <taxon>Erysiphales</taxon>
        <taxon>Erysiphaceae</taxon>
        <taxon>Blumeria</taxon>
    </lineage>
</organism>
<dbReference type="GO" id="GO:0030515">
    <property type="term" value="F:snoRNA binding"/>
    <property type="evidence" value="ECO:0007669"/>
    <property type="project" value="InterPro"/>
</dbReference>
<dbReference type="PANTHER" id="PTHR23271">
    <property type="entry name" value="HEPATOCELLULAR CARCINOMA-ASSOCIATED ANTIGEN 66"/>
    <property type="match status" value="1"/>
</dbReference>
<accession>A0A381L4J8</accession>
<dbReference type="SMART" id="SM00386">
    <property type="entry name" value="HAT"/>
    <property type="match status" value="3"/>
</dbReference>
<name>A0A381L4J8_BLUGR</name>
<dbReference type="GO" id="GO:0034388">
    <property type="term" value="C:Pwp2p-containing subcomplex of 90S preribosome"/>
    <property type="evidence" value="ECO:0007669"/>
    <property type="project" value="TreeGrafter"/>
</dbReference>
<sequence>MSGPSDKARFYLERSVPQLQEFKEKKIFTGEEIRNIVKKRSDFEHKILGRGTRPVDFARYAAWEMGLEELRKKRCKRLNIKSTAYGGQSRILKIFDRGTKKHPGDVALWLSYLDYTRACKAIKKFRAIMTSVIRLHPTKPELWILAAKYTWESEADINGARSFMQRGTRFCTSNSEIWIEYAKLEMIYLAKITNRSKVLQKGRDGYSENNGYDASTTSNSAFDASQDVVAIPDFHPDNMQSETTDSAKVNPDVINEIMSTPALNGAIPLAIFDKSCEQPFICASVSVDFFNMFASFPQIQCILKILQHVVSFMLKNYPTDSSVRSCYTREPLIGLNHKTPEFPAALSTSLHRITESIEIVSDKANYSKLTKVWLEQTLALDDLDCAIQTVIKHTLSTIDEASEIVVS</sequence>
<evidence type="ECO:0000256" key="2">
    <source>
        <dbReference type="ARBA" id="ARBA00010734"/>
    </source>
</evidence>
<keyword evidence="4" id="KW-0677">Repeat</keyword>
<feature type="domain" description="U3 small nucleolar RNA-associated protein 6 N-terminal" evidence="6">
    <location>
        <begin position="12"/>
        <end position="82"/>
    </location>
</feature>
<dbReference type="EMBL" id="UIGY01000030">
    <property type="protein sequence ID" value="SUZ08855.1"/>
    <property type="molecule type" value="Genomic_DNA"/>
</dbReference>
<comment type="similarity">
    <text evidence="2">Belongs to the UTP6 family.</text>
</comment>
<evidence type="ECO:0000256" key="4">
    <source>
        <dbReference type="ARBA" id="ARBA00022737"/>
    </source>
</evidence>
<dbReference type="PANTHER" id="PTHR23271:SF1">
    <property type="entry name" value="U3 SMALL NUCLEOLAR RNA-ASSOCIATED PROTEIN 6 HOMOLOG"/>
    <property type="match status" value="1"/>
</dbReference>
<keyword evidence="3" id="KW-0698">rRNA processing</keyword>
<dbReference type="SUPFAM" id="SSF48452">
    <property type="entry name" value="TPR-like"/>
    <property type="match status" value="1"/>
</dbReference>
<protein>
    <submittedName>
        <fullName evidence="7">Bgt-492</fullName>
    </submittedName>
</protein>
<comment type="subcellular location">
    <subcellularLocation>
        <location evidence="1">Nucleus</location>
        <location evidence="1">Nucleolus</location>
    </subcellularLocation>
</comment>
<evidence type="ECO:0000259" key="6">
    <source>
        <dbReference type="Pfam" id="PF08640"/>
    </source>
</evidence>
<evidence type="ECO:0000313" key="7">
    <source>
        <dbReference type="EMBL" id="SUZ08855.1"/>
    </source>
</evidence>
<dbReference type="InterPro" id="IPR055347">
    <property type="entry name" value="UTP6_N"/>
</dbReference>
<reference evidence="7" key="1">
    <citation type="submission" date="2018-07" db="EMBL/GenBank/DDBJ databases">
        <authorList>
            <person name="Quirk P.G."/>
            <person name="Krulwich T.A."/>
        </authorList>
    </citation>
    <scope>NUCLEOTIDE SEQUENCE</scope>
    <source>
        <strain evidence="7">96224</strain>
    </source>
</reference>
<dbReference type="InterPro" id="IPR011990">
    <property type="entry name" value="TPR-like_helical_dom_sf"/>
</dbReference>
<dbReference type="GO" id="GO:0000462">
    <property type="term" value="P:maturation of SSU-rRNA from tricistronic rRNA transcript (SSU-rRNA, 5.8S rRNA, LSU-rRNA)"/>
    <property type="evidence" value="ECO:0007669"/>
    <property type="project" value="InterPro"/>
</dbReference>
<dbReference type="AlphaFoldDB" id="A0A381L4J8"/>
<dbReference type="InterPro" id="IPR013949">
    <property type="entry name" value="Utp6"/>
</dbReference>
<evidence type="ECO:0000256" key="3">
    <source>
        <dbReference type="ARBA" id="ARBA00022552"/>
    </source>
</evidence>
<gene>
    <name evidence="7" type="ORF">BGT96224V2_LOCUS2022</name>
</gene>
<evidence type="ECO:0000256" key="1">
    <source>
        <dbReference type="ARBA" id="ARBA00004604"/>
    </source>
</evidence>
<evidence type="ECO:0000256" key="5">
    <source>
        <dbReference type="ARBA" id="ARBA00023242"/>
    </source>
</evidence>
<keyword evidence="5" id="KW-0539">Nucleus</keyword>
<dbReference type="InterPro" id="IPR003107">
    <property type="entry name" value="HAT"/>
</dbReference>